<sequence length="191" mass="21015">MFRAQNVASMAHSPTAQRYNPAIVALHWLIAILVAVVYGLTYVWDGVPDEDVPFVKDLHMGLGFTVLVLVIARIVIRLSTASPPAAQSGWPFLDRIGSLAHVLLYFLLLAVTILGVTYVQSRARGIPLGFMEIPALLTDPVARDTSRSIREVHELAANALIALAIVHALAALFHQFVLRDRLLRRMTFGGR</sequence>
<comment type="cofactor">
    <cofactor evidence="1">
        <name>heme b</name>
        <dbReference type="ChEBI" id="CHEBI:60344"/>
    </cofactor>
</comment>
<feature type="transmembrane region" description="Helical" evidence="13">
    <location>
        <begin position="21"/>
        <end position="40"/>
    </location>
</feature>
<keyword evidence="9 13" id="KW-1133">Transmembrane helix</keyword>
<dbReference type="InterPro" id="IPR016174">
    <property type="entry name" value="Di-haem_cyt_TM"/>
</dbReference>
<evidence type="ECO:0000256" key="10">
    <source>
        <dbReference type="ARBA" id="ARBA00023004"/>
    </source>
</evidence>
<dbReference type="Gene3D" id="1.20.950.20">
    <property type="entry name" value="Transmembrane di-heme cytochromes, Chain C"/>
    <property type="match status" value="1"/>
</dbReference>
<dbReference type="OrthoDB" id="8156287at2"/>
<evidence type="ECO:0000256" key="11">
    <source>
        <dbReference type="ARBA" id="ARBA00023136"/>
    </source>
</evidence>
<reference evidence="15 16" key="1">
    <citation type="submission" date="2016-12" db="EMBL/GenBank/DDBJ databases">
        <authorList>
            <person name="Song W.-J."/>
            <person name="Kurnit D.M."/>
        </authorList>
    </citation>
    <scope>NUCLEOTIDE SEQUENCE [LARGE SCALE GENOMIC DNA]</scope>
    <source>
        <strain evidence="15 16">DSM 19599</strain>
    </source>
</reference>
<dbReference type="InterPro" id="IPR052168">
    <property type="entry name" value="Cytochrome_b561_oxidase"/>
</dbReference>
<dbReference type="GO" id="GO:0020037">
    <property type="term" value="F:heme binding"/>
    <property type="evidence" value="ECO:0007669"/>
    <property type="project" value="TreeGrafter"/>
</dbReference>
<dbReference type="GO" id="GO:0022904">
    <property type="term" value="P:respiratory electron transport chain"/>
    <property type="evidence" value="ECO:0007669"/>
    <property type="project" value="InterPro"/>
</dbReference>
<dbReference type="Pfam" id="PF01292">
    <property type="entry name" value="Ni_hydr_CYTB"/>
    <property type="match status" value="1"/>
</dbReference>
<organism evidence="15 16">
    <name type="scientific">Pseudoxanthobacter soli DSM 19599</name>
    <dbReference type="NCBI Taxonomy" id="1123029"/>
    <lineage>
        <taxon>Bacteria</taxon>
        <taxon>Pseudomonadati</taxon>
        <taxon>Pseudomonadota</taxon>
        <taxon>Alphaproteobacteria</taxon>
        <taxon>Hyphomicrobiales</taxon>
        <taxon>Segnochrobactraceae</taxon>
        <taxon>Pseudoxanthobacter</taxon>
    </lineage>
</organism>
<protein>
    <submittedName>
        <fullName evidence="15">Cytochrome b561</fullName>
    </submittedName>
</protein>
<comment type="subcellular location">
    <subcellularLocation>
        <location evidence="2">Cell membrane</location>
        <topology evidence="2">Multi-pass membrane protein</topology>
    </subcellularLocation>
</comment>
<name>A0A1M7ZJ26_9HYPH</name>
<evidence type="ECO:0000256" key="3">
    <source>
        <dbReference type="ARBA" id="ARBA00022448"/>
    </source>
</evidence>
<evidence type="ECO:0000313" key="16">
    <source>
        <dbReference type="Proteomes" id="UP000186406"/>
    </source>
</evidence>
<feature type="transmembrane region" description="Helical" evidence="13">
    <location>
        <begin position="60"/>
        <end position="78"/>
    </location>
</feature>
<evidence type="ECO:0000256" key="12">
    <source>
        <dbReference type="ARBA" id="ARBA00037975"/>
    </source>
</evidence>
<evidence type="ECO:0000256" key="4">
    <source>
        <dbReference type="ARBA" id="ARBA00022475"/>
    </source>
</evidence>
<gene>
    <name evidence="15" type="ORF">SAMN02745172_01910</name>
</gene>
<dbReference type="PANTHER" id="PTHR30529">
    <property type="entry name" value="CYTOCHROME B561"/>
    <property type="match status" value="1"/>
</dbReference>
<dbReference type="AlphaFoldDB" id="A0A1M7ZJ26"/>
<dbReference type="GO" id="GO:0046872">
    <property type="term" value="F:metal ion binding"/>
    <property type="evidence" value="ECO:0007669"/>
    <property type="project" value="UniProtKB-KW"/>
</dbReference>
<proteinExistence type="inferred from homology"/>
<dbReference type="GO" id="GO:0005886">
    <property type="term" value="C:plasma membrane"/>
    <property type="evidence" value="ECO:0007669"/>
    <property type="project" value="UniProtKB-SubCell"/>
</dbReference>
<evidence type="ECO:0000256" key="9">
    <source>
        <dbReference type="ARBA" id="ARBA00022989"/>
    </source>
</evidence>
<evidence type="ECO:0000256" key="7">
    <source>
        <dbReference type="ARBA" id="ARBA00022723"/>
    </source>
</evidence>
<keyword evidence="8" id="KW-0249">Electron transport</keyword>
<keyword evidence="6 13" id="KW-0812">Transmembrane</keyword>
<evidence type="ECO:0000256" key="5">
    <source>
        <dbReference type="ARBA" id="ARBA00022617"/>
    </source>
</evidence>
<dbReference type="SUPFAM" id="SSF81342">
    <property type="entry name" value="Transmembrane di-heme cytochromes"/>
    <property type="match status" value="1"/>
</dbReference>
<dbReference type="EMBL" id="FRXO01000003">
    <property type="protein sequence ID" value="SHO64925.1"/>
    <property type="molecule type" value="Genomic_DNA"/>
</dbReference>
<comment type="similarity">
    <text evidence="12">Belongs to the cytochrome b561 family.</text>
</comment>
<evidence type="ECO:0000256" key="1">
    <source>
        <dbReference type="ARBA" id="ARBA00001970"/>
    </source>
</evidence>
<dbReference type="GO" id="GO:0009055">
    <property type="term" value="F:electron transfer activity"/>
    <property type="evidence" value="ECO:0007669"/>
    <property type="project" value="InterPro"/>
</dbReference>
<feature type="transmembrane region" description="Helical" evidence="13">
    <location>
        <begin position="155"/>
        <end position="178"/>
    </location>
</feature>
<dbReference type="STRING" id="1123029.SAMN02745172_01910"/>
<feature type="transmembrane region" description="Helical" evidence="13">
    <location>
        <begin position="99"/>
        <end position="119"/>
    </location>
</feature>
<keyword evidence="3" id="KW-0813">Transport</keyword>
<dbReference type="Proteomes" id="UP000186406">
    <property type="component" value="Unassembled WGS sequence"/>
</dbReference>
<dbReference type="InterPro" id="IPR011577">
    <property type="entry name" value="Cyt_b561_bac/Ni-Hgenase"/>
</dbReference>
<evidence type="ECO:0000256" key="8">
    <source>
        <dbReference type="ARBA" id="ARBA00022982"/>
    </source>
</evidence>
<evidence type="ECO:0000313" key="15">
    <source>
        <dbReference type="EMBL" id="SHO64925.1"/>
    </source>
</evidence>
<evidence type="ECO:0000256" key="6">
    <source>
        <dbReference type="ARBA" id="ARBA00022692"/>
    </source>
</evidence>
<dbReference type="PANTHER" id="PTHR30529:SF1">
    <property type="entry name" value="CYTOCHROME B561 HOMOLOG 2"/>
    <property type="match status" value="1"/>
</dbReference>
<accession>A0A1M7ZJ26</accession>
<evidence type="ECO:0000256" key="13">
    <source>
        <dbReference type="SAM" id="Phobius"/>
    </source>
</evidence>
<keyword evidence="10" id="KW-0408">Iron</keyword>
<keyword evidence="16" id="KW-1185">Reference proteome</keyword>
<keyword evidence="11 13" id="KW-0472">Membrane</keyword>
<evidence type="ECO:0000256" key="2">
    <source>
        <dbReference type="ARBA" id="ARBA00004651"/>
    </source>
</evidence>
<evidence type="ECO:0000259" key="14">
    <source>
        <dbReference type="Pfam" id="PF01292"/>
    </source>
</evidence>
<keyword evidence="7" id="KW-0479">Metal-binding</keyword>
<keyword evidence="5" id="KW-0349">Heme</keyword>
<keyword evidence="4" id="KW-1003">Cell membrane</keyword>
<feature type="domain" description="Cytochrome b561 bacterial/Ni-hydrogenase" evidence="14">
    <location>
        <begin position="18"/>
        <end position="189"/>
    </location>
</feature>